<gene>
    <name evidence="2" type="ORF">PARMNEM_LOCUS7897</name>
</gene>
<evidence type="ECO:0000313" key="3">
    <source>
        <dbReference type="Proteomes" id="UP001314205"/>
    </source>
</evidence>
<organism evidence="2 3">
    <name type="scientific">Parnassius mnemosyne</name>
    <name type="common">clouded apollo</name>
    <dbReference type="NCBI Taxonomy" id="213953"/>
    <lineage>
        <taxon>Eukaryota</taxon>
        <taxon>Metazoa</taxon>
        <taxon>Ecdysozoa</taxon>
        <taxon>Arthropoda</taxon>
        <taxon>Hexapoda</taxon>
        <taxon>Insecta</taxon>
        <taxon>Pterygota</taxon>
        <taxon>Neoptera</taxon>
        <taxon>Endopterygota</taxon>
        <taxon>Lepidoptera</taxon>
        <taxon>Glossata</taxon>
        <taxon>Ditrysia</taxon>
        <taxon>Papilionoidea</taxon>
        <taxon>Papilionidae</taxon>
        <taxon>Parnassiinae</taxon>
        <taxon>Parnassini</taxon>
        <taxon>Parnassius</taxon>
        <taxon>Driopa</taxon>
    </lineage>
</organism>
<accession>A0AAV1KVF5</accession>
<comment type="caution">
    <text evidence="2">The sequence shown here is derived from an EMBL/GenBank/DDBJ whole genome shotgun (WGS) entry which is preliminary data.</text>
</comment>
<feature type="region of interest" description="Disordered" evidence="1">
    <location>
        <begin position="67"/>
        <end position="99"/>
    </location>
</feature>
<reference evidence="2 3" key="1">
    <citation type="submission" date="2023-11" db="EMBL/GenBank/DDBJ databases">
        <authorList>
            <person name="Hedman E."/>
            <person name="Englund M."/>
            <person name="Stromberg M."/>
            <person name="Nyberg Akerstrom W."/>
            <person name="Nylinder S."/>
            <person name="Jareborg N."/>
            <person name="Kallberg Y."/>
            <person name="Kronander E."/>
        </authorList>
    </citation>
    <scope>NUCLEOTIDE SEQUENCE [LARGE SCALE GENOMIC DNA]</scope>
</reference>
<sequence>MDSPMASLHWLYLLFKKRIWFQSIPKPHEARDKIQFTPISHIDIRPVECDIDNDCKNEKFSLESVKVEEENFENENSKFEESGNHETESAEKQEDLEIDAFEDGHTDLEDDLPLIAFGSQGKKDDDDIALATLIYMLH</sequence>
<dbReference type="EMBL" id="CAVLGL010000081">
    <property type="protein sequence ID" value="CAK1587015.1"/>
    <property type="molecule type" value="Genomic_DNA"/>
</dbReference>
<dbReference type="AlphaFoldDB" id="A0AAV1KVF5"/>
<name>A0AAV1KVF5_9NEOP</name>
<keyword evidence="3" id="KW-1185">Reference proteome</keyword>
<protein>
    <submittedName>
        <fullName evidence="2">Uncharacterized protein</fullName>
    </submittedName>
</protein>
<proteinExistence type="predicted"/>
<evidence type="ECO:0000256" key="1">
    <source>
        <dbReference type="SAM" id="MobiDB-lite"/>
    </source>
</evidence>
<evidence type="ECO:0000313" key="2">
    <source>
        <dbReference type="EMBL" id="CAK1587015.1"/>
    </source>
</evidence>
<feature type="compositionally biased region" description="Basic and acidic residues" evidence="1">
    <location>
        <begin position="67"/>
        <end position="95"/>
    </location>
</feature>
<dbReference type="Proteomes" id="UP001314205">
    <property type="component" value="Unassembled WGS sequence"/>
</dbReference>